<dbReference type="EMBL" id="JACYGY010000002">
    <property type="protein sequence ID" value="MBE9466377.1"/>
    <property type="molecule type" value="Genomic_DNA"/>
</dbReference>
<evidence type="ECO:0000313" key="2">
    <source>
        <dbReference type="Proteomes" id="UP000634134"/>
    </source>
</evidence>
<protein>
    <recommendedName>
        <fullName evidence="3">Glycosyltransferase</fullName>
    </recommendedName>
</protein>
<keyword evidence="2" id="KW-1185">Reference proteome</keyword>
<evidence type="ECO:0008006" key="3">
    <source>
        <dbReference type="Google" id="ProtNLM"/>
    </source>
</evidence>
<reference evidence="2" key="1">
    <citation type="submission" date="2023-07" db="EMBL/GenBank/DDBJ databases">
        <title>Dyadobacter sp. nov 'subterranea' isolated from contaminted grondwater.</title>
        <authorList>
            <person name="Szabo I."/>
            <person name="Al-Omari J."/>
            <person name="Szerdahelyi S.G."/>
            <person name="Rado J."/>
        </authorList>
    </citation>
    <scope>NUCLEOTIDE SEQUENCE [LARGE SCALE GENOMIC DNA]</scope>
    <source>
        <strain evidence="2">UP-52</strain>
    </source>
</reference>
<organism evidence="1 2">
    <name type="scientific">Dyadobacter subterraneus</name>
    <dbReference type="NCBI Taxonomy" id="2773304"/>
    <lineage>
        <taxon>Bacteria</taxon>
        <taxon>Pseudomonadati</taxon>
        <taxon>Bacteroidota</taxon>
        <taxon>Cytophagia</taxon>
        <taxon>Cytophagales</taxon>
        <taxon>Spirosomataceae</taxon>
        <taxon>Dyadobacter</taxon>
    </lineage>
</organism>
<name>A0ABR9WLH8_9BACT</name>
<sequence>MKMIFISNNWADAHQQTRLQALSKLNLSIISIAALRNYYSVKSPFNSIFIGNMRHASYRKRVNIYFQLLYQLTKQTERNDFIYAFGFDLMLVCLFFKTISGKRIKVIYEVPDIRELFFSKSIRGKLIRVIEKIAIPKINLLVATSPNFISEYYIEFRKISVPDFLIIENKIHLTEIEKSLGLPVSIIPDHTRKIRIGYFGVLRCPASLDCLIKLSRNGRFEVILQGIFMPLTKHYEKVIQDEKHIHYLGTYQSPKDLNLIYSKVDIVWAVYPFSKNLIGNHLFARTNRFYECLFFKKPFIVQKGTADAKKVVLLGNIALEINLENEDKVVEFLAAHINPQNLVSMKKQLHLVPEKHYQITNEYKDLGKWLQLNR</sequence>
<dbReference type="Proteomes" id="UP000634134">
    <property type="component" value="Unassembled WGS sequence"/>
</dbReference>
<proteinExistence type="predicted"/>
<dbReference type="RefSeq" id="WP_194124604.1">
    <property type="nucleotide sequence ID" value="NZ_JACYGY010000002.1"/>
</dbReference>
<evidence type="ECO:0000313" key="1">
    <source>
        <dbReference type="EMBL" id="MBE9466377.1"/>
    </source>
</evidence>
<comment type="caution">
    <text evidence="1">The sequence shown here is derived from an EMBL/GenBank/DDBJ whole genome shotgun (WGS) entry which is preliminary data.</text>
</comment>
<accession>A0ABR9WLH8</accession>
<gene>
    <name evidence="1" type="ORF">IEE83_31310</name>
</gene>